<evidence type="ECO:0000313" key="1">
    <source>
        <dbReference type="EMBL" id="JAD66002.1"/>
    </source>
</evidence>
<dbReference type="EMBL" id="GBRH01231893">
    <property type="protein sequence ID" value="JAD66002.1"/>
    <property type="molecule type" value="Transcribed_RNA"/>
</dbReference>
<proteinExistence type="predicted"/>
<accession>A0A0A9C393</accession>
<protein>
    <submittedName>
        <fullName evidence="1">Uncharacterized protein</fullName>
    </submittedName>
</protein>
<organism evidence="1">
    <name type="scientific">Arundo donax</name>
    <name type="common">Giant reed</name>
    <name type="synonym">Donax arundinaceus</name>
    <dbReference type="NCBI Taxonomy" id="35708"/>
    <lineage>
        <taxon>Eukaryota</taxon>
        <taxon>Viridiplantae</taxon>
        <taxon>Streptophyta</taxon>
        <taxon>Embryophyta</taxon>
        <taxon>Tracheophyta</taxon>
        <taxon>Spermatophyta</taxon>
        <taxon>Magnoliopsida</taxon>
        <taxon>Liliopsida</taxon>
        <taxon>Poales</taxon>
        <taxon>Poaceae</taxon>
        <taxon>PACMAD clade</taxon>
        <taxon>Arundinoideae</taxon>
        <taxon>Arundineae</taxon>
        <taxon>Arundo</taxon>
    </lineage>
</organism>
<name>A0A0A9C393_ARUDO</name>
<sequence length="25" mass="3008">MMQQSSQNPHFMSKYHCIITFSFKS</sequence>
<dbReference type="AlphaFoldDB" id="A0A0A9C393"/>
<reference evidence="1" key="2">
    <citation type="journal article" date="2015" name="Data Brief">
        <title>Shoot transcriptome of the giant reed, Arundo donax.</title>
        <authorList>
            <person name="Barrero R.A."/>
            <person name="Guerrero F.D."/>
            <person name="Moolhuijzen P."/>
            <person name="Goolsby J.A."/>
            <person name="Tidwell J."/>
            <person name="Bellgard S.E."/>
            <person name="Bellgard M.I."/>
        </authorList>
    </citation>
    <scope>NUCLEOTIDE SEQUENCE</scope>
    <source>
        <tissue evidence="1">Shoot tissue taken approximately 20 cm above the soil surface</tissue>
    </source>
</reference>
<reference evidence="1" key="1">
    <citation type="submission" date="2014-09" db="EMBL/GenBank/DDBJ databases">
        <authorList>
            <person name="Magalhaes I.L.F."/>
            <person name="Oliveira U."/>
            <person name="Santos F.R."/>
            <person name="Vidigal T.H.D.A."/>
            <person name="Brescovit A.D."/>
            <person name="Santos A.J."/>
        </authorList>
    </citation>
    <scope>NUCLEOTIDE SEQUENCE</scope>
    <source>
        <tissue evidence="1">Shoot tissue taken approximately 20 cm above the soil surface</tissue>
    </source>
</reference>